<accession>A0A1H6CL99</accession>
<name>A0A1H6CL99_9HYPH</name>
<dbReference type="Proteomes" id="UP000236743">
    <property type="component" value="Unassembled WGS sequence"/>
</dbReference>
<dbReference type="GO" id="GO:0003677">
    <property type="term" value="F:DNA binding"/>
    <property type="evidence" value="ECO:0007669"/>
    <property type="project" value="UniProtKB-KW"/>
</dbReference>
<sequence length="157" mass="17198">MSKVVAITVDHALEAVPFETTLHVRDHCLCLHVQRAARALARRFDEALRPLGLTNGQFSLLMSLNRPQPPSLGPVAHLLAMDRTTLTAALKPLERRGLLSVARDPKDRRSRLLSLTAEGSALLASAVPIWRRTHEAVDALLPGGDPAPLRQQLQALF</sequence>
<reference evidence="2 3" key="1">
    <citation type="submission" date="2016-10" db="EMBL/GenBank/DDBJ databases">
        <authorList>
            <person name="de Groot N.N."/>
        </authorList>
    </citation>
    <scope>NUCLEOTIDE SEQUENCE [LARGE SCALE GENOMIC DNA]</scope>
    <source>
        <strain evidence="2 3">DSM 26656</strain>
    </source>
</reference>
<dbReference type="PRINTS" id="PR00598">
    <property type="entry name" value="HTHMARR"/>
</dbReference>
<dbReference type="GO" id="GO:0006950">
    <property type="term" value="P:response to stress"/>
    <property type="evidence" value="ECO:0007669"/>
    <property type="project" value="TreeGrafter"/>
</dbReference>
<dbReference type="PANTHER" id="PTHR33164:SF105">
    <property type="entry name" value="TRANSCRIPTIONAL REPRESSOR PROTEIN-RELATED"/>
    <property type="match status" value="1"/>
</dbReference>
<dbReference type="SMART" id="SM00347">
    <property type="entry name" value="HTH_MARR"/>
    <property type="match status" value="1"/>
</dbReference>
<dbReference type="RefSeq" id="WP_103874694.1">
    <property type="nucleotide sequence ID" value="NZ_FNUY01000011.1"/>
</dbReference>
<keyword evidence="3" id="KW-1185">Reference proteome</keyword>
<dbReference type="Gene3D" id="1.10.10.10">
    <property type="entry name" value="Winged helix-like DNA-binding domain superfamily/Winged helix DNA-binding domain"/>
    <property type="match status" value="1"/>
</dbReference>
<dbReference type="EMBL" id="FNUY01000011">
    <property type="protein sequence ID" value="SEG73740.1"/>
    <property type="molecule type" value="Genomic_DNA"/>
</dbReference>
<protein>
    <submittedName>
        <fullName evidence="2">DNA-binding transcriptional regulator, MarR family</fullName>
    </submittedName>
</protein>
<organism evidence="2 3">
    <name type="scientific">Bosea lathyri</name>
    <dbReference type="NCBI Taxonomy" id="1036778"/>
    <lineage>
        <taxon>Bacteria</taxon>
        <taxon>Pseudomonadati</taxon>
        <taxon>Pseudomonadota</taxon>
        <taxon>Alphaproteobacteria</taxon>
        <taxon>Hyphomicrobiales</taxon>
        <taxon>Boseaceae</taxon>
        <taxon>Bosea</taxon>
    </lineage>
</organism>
<evidence type="ECO:0000259" key="1">
    <source>
        <dbReference type="PROSITE" id="PS50995"/>
    </source>
</evidence>
<proteinExistence type="predicted"/>
<dbReference type="PROSITE" id="PS50995">
    <property type="entry name" value="HTH_MARR_2"/>
    <property type="match status" value="1"/>
</dbReference>
<dbReference type="Pfam" id="PF01047">
    <property type="entry name" value="MarR"/>
    <property type="match status" value="1"/>
</dbReference>
<feature type="domain" description="HTH marR-type" evidence="1">
    <location>
        <begin position="26"/>
        <end position="157"/>
    </location>
</feature>
<dbReference type="InterPro" id="IPR000835">
    <property type="entry name" value="HTH_MarR-typ"/>
</dbReference>
<dbReference type="AlphaFoldDB" id="A0A1H6CL99"/>
<gene>
    <name evidence="2" type="ORF">SAMN04488115_11113</name>
</gene>
<evidence type="ECO:0000313" key="2">
    <source>
        <dbReference type="EMBL" id="SEG73740.1"/>
    </source>
</evidence>
<dbReference type="SUPFAM" id="SSF46785">
    <property type="entry name" value="Winged helix' DNA-binding domain"/>
    <property type="match status" value="1"/>
</dbReference>
<dbReference type="PANTHER" id="PTHR33164">
    <property type="entry name" value="TRANSCRIPTIONAL REGULATOR, MARR FAMILY"/>
    <property type="match status" value="1"/>
</dbReference>
<dbReference type="OrthoDB" id="2287011at2"/>
<dbReference type="GO" id="GO:0003700">
    <property type="term" value="F:DNA-binding transcription factor activity"/>
    <property type="evidence" value="ECO:0007669"/>
    <property type="project" value="InterPro"/>
</dbReference>
<dbReference type="InterPro" id="IPR036390">
    <property type="entry name" value="WH_DNA-bd_sf"/>
</dbReference>
<keyword evidence="2" id="KW-0238">DNA-binding</keyword>
<evidence type="ECO:0000313" key="3">
    <source>
        <dbReference type="Proteomes" id="UP000236743"/>
    </source>
</evidence>
<dbReference type="InterPro" id="IPR036388">
    <property type="entry name" value="WH-like_DNA-bd_sf"/>
</dbReference>
<dbReference type="InterPro" id="IPR039422">
    <property type="entry name" value="MarR/SlyA-like"/>
</dbReference>